<comment type="subunit">
    <text evidence="5">Heterodimer of a large and a small subunit.</text>
</comment>
<gene>
    <name evidence="16" type="ORF">D1970_02590</name>
</gene>
<keyword evidence="11 13" id="KW-0411">Iron-sulfur</keyword>
<feature type="binding site" evidence="13">
    <location>
        <position position="262"/>
    </location>
    <ligand>
        <name>[3Fe-4S] cluster</name>
        <dbReference type="ChEBI" id="CHEBI:21137"/>
    </ligand>
</feature>
<dbReference type="InterPro" id="IPR006137">
    <property type="entry name" value="NADH_UbQ_OxRdtase-like_20kDa"/>
</dbReference>
<feature type="binding site" evidence="13">
    <location>
        <position position="247"/>
    </location>
    <ligand>
        <name>[3Fe-4S] cluster</name>
        <dbReference type="ChEBI" id="CHEBI:21137"/>
    </ligand>
</feature>
<keyword evidence="7 13" id="KW-0479">Metal-binding</keyword>
<dbReference type="GO" id="GO:0046872">
    <property type="term" value="F:metal ion binding"/>
    <property type="evidence" value="ECO:0007669"/>
    <property type="project" value="UniProtKB-KW"/>
</dbReference>
<evidence type="ECO:0000256" key="3">
    <source>
        <dbReference type="ARBA" id="ARBA00004196"/>
    </source>
</evidence>
<evidence type="ECO:0000256" key="12">
    <source>
        <dbReference type="ARBA" id="ARBA00023291"/>
    </source>
</evidence>
<sequence>MSGYNWLEAIDITADRLKGDCNERLPVIWVSALECTGCKEALIRSAEPTASELLLDFISLEYSELFSVASGDRIESHKQTIFEKYKGKYVLVIEGSVPGNSEFLMIAGKSVRDEIQEAAMHAKAVIAVGSCSAWGGLPAASPNPTDSEDISALIPEVVPLALVPGCPPVPEAITGTLLYIHFHGELPELDKKLRPKMFYNTTVHMACHRKPFFDQKLFAESFDDEGAKKGYCLFKLGCKGPTAFNACESLGIDRCIQAGIPCMACSEKGFWDKGGFTGKKKKRT</sequence>
<evidence type="ECO:0000256" key="7">
    <source>
        <dbReference type="ARBA" id="ARBA00022723"/>
    </source>
</evidence>
<evidence type="ECO:0000259" key="15">
    <source>
        <dbReference type="Pfam" id="PF14720"/>
    </source>
</evidence>
<feature type="binding site" evidence="13">
    <location>
        <position position="265"/>
    </location>
    <ligand>
        <name>[3Fe-4S] cluster</name>
        <dbReference type="ChEBI" id="CHEBI:21137"/>
    </ligand>
</feature>
<dbReference type="Gene3D" id="3.40.50.700">
    <property type="entry name" value="NADH:ubiquinone oxidoreductase-like, 20kDa subunit"/>
    <property type="match status" value="1"/>
</dbReference>
<proteinExistence type="inferred from homology"/>
<feature type="binding site" evidence="13">
    <location>
        <position position="204"/>
    </location>
    <ligand>
        <name>[4Fe-4S] cluster</name>
        <dbReference type="ChEBI" id="CHEBI:49883"/>
        <label>2</label>
    </ligand>
</feature>
<evidence type="ECO:0000256" key="10">
    <source>
        <dbReference type="ARBA" id="ARBA00023004"/>
    </source>
</evidence>
<dbReference type="RefSeq" id="WP_119111323.1">
    <property type="nucleotide sequence ID" value="NZ_CBCSEO010000001.1"/>
</dbReference>
<dbReference type="AlphaFoldDB" id="A0A398BEQ7"/>
<feature type="binding site" evidence="13">
    <location>
        <position position="166"/>
    </location>
    <ligand>
        <name>[4Fe-4S] cluster</name>
        <dbReference type="ChEBI" id="CHEBI:49883"/>
        <label>1</label>
    </ligand>
</feature>
<feature type="domain" description="NADH:ubiquinone oxidoreductase-like 20kDa subunit" evidence="14">
    <location>
        <begin position="35"/>
        <end position="179"/>
    </location>
</feature>
<organism evidence="16 17">
    <name type="scientific">Mesobacillus zeae</name>
    <dbReference type="NCBI Taxonomy" id="1917180"/>
    <lineage>
        <taxon>Bacteria</taxon>
        <taxon>Bacillati</taxon>
        <taxon>Bacillota</taxon>
        <taxon>Bacilli</taxon>
        <taxon>Bacillales</taxon>
        <taxon>Bacillaceae</taxon>
        <taxon>Mesobacillus</taxon>
    </lineage>
</organism>
<keyword evidence="12 13" id="KW-0003">3Fe-4S</keyword>
<dbReference type="InterPro" id="IPR027394">
    <property type="entry name" value="Cytochrome-c3_hydrogenase_C"/>
</dbReference>
<dbReference type="GO" id="GO:0030313">
    <property type="term" value="C:cell envelope"/>
    <property type="evidence" value="ECO:0007669"/>
    <property type="project" value="UniProtKB-SubCell"/>
</dbReference>
<keyword evidence="9" id="KW-0560">Oxidoreductase</keyword>
<dbReference type="NCBIfam" id="TIGR00391">
    <property type="entry name" value="hydA"/>
    <property type="match status" value="1"/>
</dbReference>
<reference evidence="16 17" key="1">
    <citation type="submission" date="2018-08" db="EMBL/GenBank/DDBJ databases">
        <title>Bacillus jemisoniae sp. nov., Bacillus chryseoplanitiae sp. nov., Bacillus resnikiae sp. nov., and Bacillus frankliniae sp. nov., isolated from Viking spacecraft and associated surfaces.</title>
        <authorList>
            <person name="Seuylemezian A."/>
            <person name="Vaishampayan P."/>
        </authorList>
    </citation>
    <scope>NUCLEOTIDE SEQUENCE [LARGE SCALE GENOMIC DNA]</scope>
    <source>
        <strain evidence="16 17">JJ-247</strain>
    </source>
</reference>
<evidence type="ECO:0000256" key="9">
    <source>
        <dbReference type="ARBA" id="ARBA00023002"/>
    </source>
</evidence>
<evidence type="ECO:0000256" key="4">
    <source>
        <dbReference type="ARBA" id="ARBA00006605"/>
    </source>
</evidence>
<evidence type="ECO:0000313" key="17">
    <source>
        <dbReference type="Proteomes" id="UP000265816"/>
    </source>
</evidence>
<feature type="binding site" evidence="13">
    <location>
        <position position="238"/>
    </location>
    <ligand>
        <name>[4Fe-4S] cluster</name>
        <dbReference type="ChEBI" id="CHEBI:49883"/>
        <label>2</label>
    </ligand>
</feature>
<feature type="binding site" evidence="13">
    <location>
        <position position="131"/>
    </location>
    <ligand>
        <name>[4Fe-4S] cluster</name>
        <dbReference type="ChEBI" id="CHEBI:49883"/>
        <label>1</label>
    </ligand>
</feature>
<evidence type="ECO:0000256" key="2">
    <source>
        <dbReference type="ARBA" id="ARBA00001966"/>
    </source>
</evidence>
<dbReference type="GO" id="GO:0009375">
    <property type="term" value="C:ferredoxin hydrogenase complex"/>
    <property type="evidence" value="ECO:0007669"/>
    <property type="project" value="InterPro"/>
</dbReference>
<dbReference type="GO" id="GO:0008901">
    <property type="term" value="F:ferredoxin hydrogenase activity"/>
    <property type="evidence" value="ECO:0007669"/>
    <property type="project" value="InterPro"/>
</dbReference>
<dbReference type="Gene3D" id="4.10.480.10">
    <property type="entry name" value="Cytochrome-c3 hydrogenase, C-terminal domain"/>
    <property type="match status" value="1"/>
</dbReference>
<dbReference type="Pfam" id="PF14720">
    <property type="entry name" value="NiFe_hyd_SSU_C"/>
    <property type="match status" value="1"/>
</dbReference>
<comment type="subcellular location">
    <subcellularLocation>
        <location evidence="3">Cell envelope</location>
    </subcellularLocation>
</comment>
<feature type="domain" description="Cytochrome-c3 hydrogenase C-terminal" evidence="15">
    <location>
        <begin position="199"/>
        <end position="273"/>
    </location>
</feature>
<dbReference type="GO" id="GO:0009055">
    <property type="term" value="F:electron transfer activity"/>
    <property type="evidence" value="ECO:0007669"/>
    <property type="project" value="TreeGrafter"/>
</dbReference>
<evidence type="ECO:0000256" key="5">
    <source>
        <dbReference type="ARBA" id="ARBA00011771"/>
    </source>
</evidence>
<dbReference type="GO" id="GO:0051538">
    <property type="term" value="F:3 iron, 4 sulfur cluster binding"/>
    <property type="evidence" value="ECO:0007669"/>
    <property type="project" value="UniProtKB-KW"/>
</dbReference>
<comment type="cofactor">
    <cofactor evidence="1">
        <name>[3Fe-4S] cluster</name>
        <dbReference type="ChEBI" id="CHEBI:21137"/>
    </cofactor>
</comment>
<feature type="binding site" evidence="13">
    <location>
        <position position="38"/>
    </location>
    <ligand>
        <name>[4Fe-4S] cluster</name>
        <dbReference type="ChEBI" id="CHEBI:49883"/>
        <label>1</label>
    </ligand>
</feature>
<keyword evidence="17" id="KW-1185">Reference proteome</keyword>
<feature type="binding site" evidence="13">
    <location>
        <position position="232"/>
    </location>
    <ligand>
        <name>[4Fe-4S] cluster</name>
        <dbReference type="ChEBI" id="CHEBI:49883"/>
        <label>2</label>
    </ligand>
</feature>
<dbReference type="EMBL" id="QWVT01000008">
    <property type="protein sequence ID" value="RID87751.1"/>
    <property type="molecule type" value="Genomic_DNA"/>
</dbReference>
<dbReference type="Proteomes" id="UP000265816">
    <property type="component" value="Unassembled WGS sequence"/>
</dbReference>
<comment type="caution">
    <text evidence="16">The sequence shown here is derived from an EMBL/GenBank/DDBJ whole genome shotgun (WGS) entry which is preliminary data.</text>
</comment>
<evidence type="ECO:0000256" key="13">
    <source>
        <dbReference type="PIRSR" id="PIRSR000310-1"/>
    </source>
</evidence>
<evidence type="ECO:0000259" key="14">
    <source>
        <dbReference type="Pfam" id="PF01058"/>
    </source>
</evidence>
<evidence type="ECO:0000256" key="8">
    <source>
        <dbReference type="ARBA" id="ARBA00022729"/>
    </source>
</evidence>
<comment type="similarity">
    <text evidence="4">Belongs to the [NiFe]/[NiFeSe] hydrogenase small subunit family.</text>
</comment>
<dbReference type="GO" id="GO:0051539">
    <property type="term" value="F:4 iron, 4 sulfur cluster binding"/>
    <property type="evidence" value="ECO:0007669"/>
    <property type="project" value="UniProtKB-KW"/>
</dbReference>
<comment type="cofactor">
    <cofactor evidence="2">
        <name>[4Fe-4S] cluster</name>
        <dbReference type="ChEBI" id="CHEBI:49883"/>
    </cofactor>
</comment>
<dbReference type="PIRSF" id="PIRSF000310">
    <property type="entry name" value="NiFe_hyd_ssu"/>
    <property type="match status" value="1"/>
</dbReference>
<name>A0A398BEQ7_9BACI</name>
<dbReference type="PRINTS" id="PR00614">
    <property type="entry name" value="NIHGNASESMLL"/>
</dbReference>
<dbReference type="GO" id="GO:0009061">
    <property type="term" value="P:anaerobic respiration"/>
    <property type="evidence" value="ECO:0007669"/>
    <property type="project" value="TreeGrafter"/>
</dbReference>
<dbReference type="InterPro" id="IPR037148">
    <property type="entry name" value="NiFe-Hase_small_C_sf"/>
</dbReference>
<keyword evidence="8" id="KW-0732">Signal</keyword>
<evidence type="ECO:0000256" key="11">
    <source>
        <dbReference type="ARBA" id="ARBA00023014"/>
    </source>
</evidence>
<protein>
    <submittedName>
        <fullName evidence="16">[NiFe] hydrogenase small subunit HydA</fullName>
    </submittedName>
</protein>
<evidence type="ECO:0000313" key="16">
    <source>
        <dbReference type="EMBL" id="RID87751.1"/>
    </source>
</evidence>
<keyword evidence="10 13" id="KW-0408">Iron</keyword>
<dbReference type="Pfam" id="PF01058">
    <property type="entry name" value="Oxidored_q6"/>
    <property type="match status" value="1"/>
</dbReference>
<feature type="binding site" evidence="13">
    <location>
        <position position="207"/>
    </location>
    <ligand>
        <name>[4Fe-4S] cluster</name>
        <dbReference type="ChEBI" id="CHEBI:49883"/>
        <label>2</label>
    </ligand>
</feature>
<keyword evidence="6 13" id="KW-0004">4Fe-4S</keyword>
<dbReference type="GO" id="GO:0016020">
    <property type="term" value="C:membrane"/>
    <property type="evidence" value="ECO:0007669"/>
    <property type="project" value="TreeGrafter"/>
</dbReference>
<dbReference type="PANTHER" id="PTHR30013">
    <property type="entry name" value="NIFE / NIFESE HYDROGENASE SMALL SUBUNIT FAMILY MEMBER"/>
    <property type="match status" value="1"/>
</dbReference>
<evidence type="ECO:0000256" key="1">
    <source>
        <dbReference type="ARBA" id="ARBA00001927"/>
    </source>
</evidence>
<evidence type="ECO:0000256" key="6">
    <source>
        <dbReference type="ARBA" id="ARBA00022485"/>
    </source>
</evidence>
<dbReference type="SUPFAM" id="SSF56770">
    <property type="entry name" value="HydA/Nqo6-like"/>
    <property type="match status" value="1"/>
</dbReference>
<dbReference type="GO" id="GO:0044569">
    <property type="term" value="C:[Ni-Fe] hydrogenase complex"/>
    <property type="evidence" value="ECO:0007669"/>
    <property type="project" value="TreeGrafter"/>
</dbReference>
<feature type="binding site" evidence="13">
    <location>
        <position position="35"/>
    </location>
    <ligand>
        <name>[4Fe-4S] cluster</name>
        <dbReference type="ChEBI" id="CHEBI:49883"/>
        <label>1</label>
    </ligand>
</feature>
<dbReference type="InterPro" id="IPR037024">
    <property type="entry name" value="NiFe_Hase_small_N_sf"/>
</dbReference>
<accession>A0A398BEQ7</accession>
<dbReference type="InterPro" id="IPR001821">
    <property type="entry name" value="NiFe_hydrogenase_ssu"/>
</dbReference>
<dbReference type="PANTHER" id="PTHR30013:SF7">
    <property type="entry name" value="HYDROGENASE-2 SMALL CHAIN"/>
    <property type="match status" value="1"/>
</dbReference>